<dbReference type="InterPro" id="IPR013320">
    <property type="entry name" value="ConA-like_dom_sf"/>
</dbReference>
<dbReference type="PANTHER" id="PTHR13363:SF5">
    <property type="entry name" value="E3 UBIQUITIN-PROTEIN LIGASE RNF123"/>
    <property type="match status" value="1"/>
</dbReference>
<evidence type="ECO:0000313" key="12">
    <source>
        <dbReference type="Proteomes" id="UP000197138"/>
    </source>
</evidence>
<reference evidence="13" key="3">
    <citation type="journal article" date="2020" name="Plant Biotechnol. J.">
        <title>The pomegranate (Punica granatum L.) draft genome dissects genetic divergence between soft- and hard-seeded cultivars.</title>
        <authorList>
            <person name="Luo X."/>
            <person name="Li H."/>
            <person name="Wu Z."/>
            <person name="Yao W."/>
            <person name="Zhao P."/>
            <person name="Cao D."/>
            <person name="Yu H."/>
            <person name="Li K."/>
            <person name="Poudel K."/>
            <person name="Zhao D."/>
            <person name="Zhang F."/>
            <person name="Xia X."/>
            <person name="Chen L."/>
            <person name="Wang Q."/>
            <person name="Jing D."/>
            <person name="Cao S."/>
        </authorList>
    </citation>
    <scope>NUCLEOTIDE SEQUENCE [LARGE SCALE GENOMIC DNA]</scope>
</reference>
<dbReference type="Pfam" id="PF19322">
    <property type="entry name" value="RKP_N"/>
    <property type="match status" value="1"/>
</dbReference>
<gene>
    <name evidence="14 15" type="primary">LOC116199582</name>
    <name evidence="11" type="ORF">CDL15_Pgr017101</name>
</gene>
<dbReference type="GO" id="GO:0000151">
    <property type="term" value="C:ubiquitin ligase complex"/>
    <property type="evidence" value="ECO:0007669"/>
    <property type="project" value="InterPro"/>
</dbReference>
<dbReference type="GeneID" id="116199582"/>
<dbReference type="PROSITE" id="PS50188">
    <property type="entry name" value="B302_SPRY"/>
    <property type="match status" value="1"/>
</dbReference>
<dbReference type="InterPro" id="IPR045737">
    <property type="entry name" value="RKP_N"/>
</dbReference>
<sequence length="1277" mass="144150">MAEDGLRIGGLSSGLAVLLNQRVRAETSSKGRLVSFCDEFRNQSVEQTLEHFFDLPSKSLGICSHPVDGSFIHSIIKKELAKLNEDLNASSCDRDGIWIMAGGCRTDVVALDEYSICGDIRTVKPPLLVESLAMFSSVRANACVWKGKWMYEVILETSGIQQLGWATLSCPFTDQKGVGDADDSYAFDGRRVRKWNKEEEPYGQSWVAGDVIGCCIDLENAKISFYRNGTSLGVAFCGIRRMEPGAGYYPAISLSQGERCEFNFGARPFRYPIEGYLPLQPPPPVDLLATRLLHYLSKLLDLHRMERDDCSSVERLRRLKRVVPLEDLFVPISQAICKEFFSIIESNSGSTEYIACGTVLSFMMEIFCVQAPHDYLSLDRVLDVFLEFQASRVIFEHIIDALSSGCKTVPLLLTECPCSGSYPYLALACHMLRREELMVLWWKSVDFELTFEGFLSRKPPNREDLQCLMPSVWWPGSYDDASCESSMMLTTTALSEAINKIEEKHRELCRLVIQFTPPTAPPQLPGSIFRTFIQNLLLKNRGADRNVPPPGVSSNSVLVSLYTVVLHFLSEGFALRDVYSWLKSSKSVGCNGGFLHRGGRRSFPMALFLKNESHRSDITRLGGTYSHLSKSHPVDDQEEELIRWEEGFLDDNNSRVTHLTLQKPCCCSSNDVDYARSLKNPIRYTTRGSRGHAGSNSERSAHVAAECSAGNLNDEIADKPSTSDQSEPEFGYRPMQHTRTVLRDCNISSATIREEELLDSLLLLYHVGLAPNFKQASYYIAHQSQFISLLEETEKQIREQVYGEKLKRLKEARNGYREEIANCVRHCAWYRVLLFSRWKQRGMYAMCMWTVQLLLAVSKVDSLFLYVPEFYIEALVDCFHVLRKSDPPFVSPTIFIKQGLASFVTFLVTHFNDPRISSADLRDLLLQSISVLVQYKEFLDDFENNEAATQRLTAALLSAFDNRCWIPVTNILLRLCKGSGFGFSKYGESSSSSVVFQRLLREACTNNESLFSAFLNRLFNTLSWTMTEFSVSIREMQEKYQVVELNHRKCSVIFDLSCNLARVLEFCTREIPQAFLSGTDTNLQRLTELIVFSLNHITSAADAEFFELSVKRHGQLSEKVNQGMLLAPLAGIILNLLDACGKGQLRSQNDVVNVFASTDCFNSVHCGFQYLLEYNWAESVRADAYLGKLGKLDGFLSLLTAESKESAKEVSWEERGDFDEQTCCICYASKSDARFVPCSHRSCYGCISRHLLNCQRCFFCNATVLEVVRIEGNSAAW</sequence>
<comment type="catalytic activity">
    <reaction evidence="1">
        <text>S-ubiquitinyl-[E2 ubiquitin-conjugating enzyme]-L-cysteine + [acceptor protein]-L-lysine = [E2 ubiquitin-conjugating enzyme]-L-cysteine + N(6)-ubiquitinyl-[acceptor protein]-L-lysine.</text>
        <dbReference type="EC" id="2.3.2.27"/>
    </reaction>
</comment>
<dbReference type="Pfam" id="PF13920">
    <property type="entry name" value="zf-C3HC4_3"/>
    <property type="match status" value="1"/>
</dbReference>
<keyword evidence="3" id="KW-0808">Transferase</keyword>
<organism evidence="11 12">
    <name type="scientific">Punica granatum</name>
    <name type="common">Pomegranate</name>
    <dbReference type="NCBI Taxonomy" id="22663"/>
    <lineage>
        <taxon>Eukaryota</taxon>
        <taxon>Viridiplantae</taxon>
        <taxon>Streptophyta</taxon>
        <taxon>Embryophyta</taxon>
        <taxon>Tracheophyta</taxon>
        <taxon>Spermatophyta</taxon>
        <taxon>Magnoliopsida</taxon>
        <taxon>eudicotyledons</taxon>
        <taxon>Gunneridae</taxon>
        <taxon>Pentapetalae</taxon>
        <taxon>rosids</taxon>
        <taxon>malvids</taxon>
        <taxon>Myrtales</taxon>
        <taxon>Lythraceae</taxon>
        <taxon>Punica</taxon>
    </lineage>
</organism>
<dbReference type="InterPro" id="IPR001870">
    <property type="entry name" value="B30.2/SPRY"/>
</dbReference>
<dbReference type="Pfam" id="PF00622">
    <property type="entry name" value="SPRY"/>
    <property type="match status" value="1"/>
</dbReference>
<feature type="domain" description="RING-type" evidence="9">
    <location>
        <begin position="1223"/>
        <end position="1257"/>
    </location>
</feature>
<proteinExistence type="predicted"/>
<dbReference type="InterPro" id="IPR035773">
    <property type="entry name" value="SPRY_RNF123"/>
</dbReference>
<dbReference type="GO" id="GO:0006511">
    <property type="term" value="P:ubiquitin-dependent protein catabolic process"/>
    <property type="evidence" value="ECO:0007669"/>
    <property type="project" value="InterPro"/>
</dbReference>
<keyword evidence="4" id="KW-0479">Metal-binding</keyword>
<dbReference type="AlphaFoldDB" id="A0A218VYH5"/>
<dbReference type="InterPro" id="IPR043136">
    <property type="entry name" value="B30.2/SPRY_sf"/>
</dbReference>
<accession>A0A218VYH5</accession>
<feature type="domain" description="B30.2/SPRY" evidence="10">
    <location>
        <begin position="76"/>
        <end position="269"/>
    </location>
</feature>
<dbReference type="RefSeq" id="XP_031385848.1">
    <property type="nucleotide sequence ID" value="XM_031529988.1"/>
</dbReference>
<dbReference type="Proteomes" id="UP000197138">
    <property type="component" value="Unassembled WGS sequence"/>
</dbReference>
<dbReference type="Proteomes" id="UP000515151">
    <property type="component" value="Chromosome 3"/>
</dbReference>
<evidence type="ECO:0000313" key="11">
    <source>
        <dbReference type="EMBL" id="OWM65604.1"/>
    </source>
</evidence>
<name>A0A218VYH5_PUNGR</name>
<evidence type="ECO:0000256" key="2">
    <source>
        <dbReference type="ARBA" id="ARBA00012483"/>
    </source>
</evidence>
<evidence type="ECO:0000313" key="15">
    <source>
        <dbReference type="RefSeq" id="XP_031385848.1"/>
    </source>
</evidence>
<protein>
    <recommendedName>
        <fullName evidence="2">RING-type E3 ubiquitin transferase</fullName>
        <ecNumber evidence="2">2.3.2.27</ecNumber>
    </recommendedName>
</protein>
<dbReference type="InterPro" id="IPR019474">
    <property type="entry name" value="Ub_conjug_fac_E4_core"/>
</dbReference>
<evidence type="ECO:0000313" key="13">
    <source>
        <dbReference type="Proteomes" id="UP000515151"/>
    </source>
</evidence>
<dbReference type="GO" id="GO:0008270">
    <property type="term" value="F:zinc ion binding"/>
    <property type="evidence" value="ECO:0007669"/>
    <property type="project" value="UniProtKB-KW"/>
</dbReference>
<dbReference type="FunFam" id="3.30.40.10:FF:000133">
    <property type="entry name" value="E3 ubiquitin-protein ligase RNF123"/>
    <property type="match status" value="1"/>
</dbReference>
<dbReference type="FunFam" id="2.60.120.920:FF:000053">
    <property type="entry name" value="E3 ubiquitin-protein ligase RKP"/>
    <property type="match status" value="1"/>
</dbReference>
<dbReference type="EC" id="2.3.2.27" evidence="2"/>
<keyword evidence="13" id="KW-1185">Reference proteome</keyword>
<dbReference type="CDD" id="cd12882">
    <property type="entry name" value="SPRY_RNF123"/>
    <property type="match status" value="1"/>
</dbReference>
<dbReference type="InterPro" id="IPR013083">
    <property type="entry name" value="Znf_RING/FYVE/PHD"/>
</dbReference>
<evidence type="ECO:0000256" key="6">
    <source>
        <dbReference type="ARBA" id="ARBA00022786"/>
    </source>
</evidence>
<dbReference type="InterPro" id="IPR045129">
    <property type="entry name" value="RNF123/RKP/RSPRY1"/>
</dbReference>
<dbReference type="CDD" id="cd16541">
    <property type="entry name" value="RING-HC_RNF123"/>
    <property type="match status" value="1"/>
</dbReference>
<reference evidence="14 15" key="4">
    <citation type="submission" date="2025-04" db="UniProtKB">
        <authorList>
            <consortium name="RefSeq"/>
        </authorList>
    </citation>
    <scope>IDENTIFICATION</scope>
    <source>
        <tissue evidence="14 15">Leaf</tissue>
    </source>
</reference>
<keyword evidence="6" id="KW-0833">Ubl conjugation pathway</keyword>
<reference evidence="12" key="1">
    <citation type="journal article" date="2017" name="Plant J.">
        <title>The pomegranate (Punica granatum L.) genome and the genomics of punicalagin biosynthesis.</title>
        <authorList>
            <person name="Qin G."/>
            <person name="Xu C."/>
            <person name="Ming R."/>
            <person name="Tang H."/>
            <person name="Guyot R."/>
            <person name="Kramer E.M."/>
            <person name="Hu Y."/>
            <person name="Yi X."/>
            <person name="Qi Y."/>
            <person name="Xu X."/>
            <person name="Gao Z."/>
            <person name="Pan H."/>
            <person name="Jian J."/>
            <person name="Tian Y."/>
            <person name="Yue Z."/>
            <person name="Xu Y."/>
        </authorList>
    </citation>
    <scope>NUCLEOTIDE SEQUENCE [LARGE SCALE GENOMIC DNA]</scope>
    <source>
        <strain evidence="12">cv. Dabenzi</strain>
    </source>
</reference>
<dbReference type="OrthoDB" id="258495at2759"/>
<dbReference type="InterPro" id="IPR057987">
    <property type="entry name" value="TPR_RNF123/RKP"/>
</dbReference>
<evidence type="ECO:0000256" key="5">
    <source>
        <dbReference type="ARBA" id="ARBA00022771"/>
    </source>
</evidence>
<dbReference type="Pfam" id="PF10408">
    <property type="entry name" value="Ufd2P_core"/>
    <property type="match status" value="1"/>
</dbReference>
<dbReference type="SUPFAM" id="SSF49899">
    <property type="entry name" value="Concanavalin A-like lectins/glucanases"/>
    <property type="match status" value="1"/>
</dbReference>
<dbReference type="SMART" id="SM00449">
    <property type="entry name" value="SPRY"/>
    <property type="match status" value="1"/>
</dbReference>
<evidence type="ECO:0000256" key="3">
    <source>
        <dbReference type="ARBA" id="ARBA00022679"/>
    </source>
</evidence>
<dbReference type="GO" id="GO:0034450">
    <property type="term" value="F:ubiquitin-ubiquitin ligase activity"/>
    <property type="evidence" value="ECO:0007669"/>
    <property type="project" value="InterPro"/>
</dbReference>
<evidence type="ECO:0000259" key="10">
    <source>
        <dbReference type="PROSITE" id="PS50188"/>
    </source>
</evidence>
<dbReference type="GO" id="GO:0005737">
    <property type="term" value="C:cytoplasm"/>
    <property type="evidence" value="ECO:0007669"/>
    <property type="project" value="TreeGrafter"/>
</dbReference>
<evidence type="ECO:0000259" key="9">
    <source>
        <dbReference type="PROSITE" id="PS50089"/>
    </source>
</evidence>
<dbReference type="Gene3D" id="3.30.40.10">
    <property type="entry name" value="Zinc/RING finger domain, C3HC4 (zinc finger)"/>
    <property type="match status" value="1"/>
</dbReference>
<dbReference type="GO" id="GO:0016567">
    <property type="term" value="P:protein ubiquitination"/>
    <property type="evidence" value="ECO:0007669"/>
    <property type="project" value="InterPro"/>
</dbReference>
<keyword evidence="7" id="KW-0862">Zinc</keyword>
<dbReference type="RefSeq" id="XP_031385847.1">
    <property type="nucleotide sequence ID" value="XM_031529987.1"/>
</dbReference>
<keyword evidence="5 8" id="KW-0863">Zinc-finger</keyword>
<dbReference type="PANTHER" id="PTHR13363">
    <property type="entry name" value="RING FINGER AND SRY DOMAIN-CONTAINING"/>
    <property type="match status" value="1"/>
</dbReference>
<dbReference type="SUPFAM" id="SSF57850">
    <property type="entry name" value="RING/U-box"/>
    <property type="match status" value="1"/>
</dbReference>
<evidence type="ECO:0000256" key="4">
    <source>
        <dbReference type="ARBA" id="ARBA00022723"/>
    </source>
</evidence>
<evidence type="ECO:0000256" key="1">
    <source>
        <dbReference type="ARBA" id="ARBA00000900"/>
    </source>
</evidence>
<evidence type="ECO:0000256" key="7">
    <source>
        <dbReference type="ARBA" id="ARBA00022833"/>
    </source>
</evidence>
<dbReference type="Gene3D" id="2.60.120.920">
    <property type="match status" value="1"/>
</dbReference>
<dbReference type="InterPro" id="IPR001841">
    <property type="entry name" value="Znf_RING"/>
</dbReference>
<reference evidence="11" key="2">
    <citation type="submission" date="2017-06" db="EMBL/GenBank/DDBJ databases">
        <title>The pomegranate genome and the genomics of punicalagin biosynthesis.</title>
        <authorList>
            <person name="Xu C."/>
        </authorList>
    </citation>
    <scope>NUCLEOTIDE SEQUENCE [LARGE SCALE GENOMIC DNA]</scope>
    <source>
        <tissue evidence="11">Fresh leaf</tissue>
    </source>
</reference>
<dbReference type="Pfam" id="PF25576">
    <property type="entry name" value="TPR_RNF123"/>
    <property type="match status" value="1"/>
</dbReference>
<dbReference type="InterPro" id="IPR003877">
    <property type="entry name" value="SPRY_dom"/>
</dbReference>
<dbReference type="PROSITE" id="PS50089">
    <property type="entry name" value="ZF_RING_2"/>
    <property type="match status" value="1"/>
</dbReference>
<evidence type="ECO:0000313" key="14">
    <source>
        <dbReference type="RefSeq" id="XP_031385847.1"/>
    </source>
</evidence>
<dbReference type="EMBL" id="MTKT01005569">
    <property type="protein sequence ID" value="OWM65604.1"/>
    <property type="molecule type" value="Genomic_DNA"/>
</dbReference>
<evidence type="ECO:0000256" key="8">
    <source>
        <dbReference type="PROSITE-ProRule" id="PRU00175"/>
    </source>
</evidence>